<dbReference type="PANTHER" id="PTHR31065">
    <property type="entry name" value="PLATZ TRANSCRIPTION FACTOR FAMILY PROTEIN"/>
    <property type="match status" value="1"/>
</dbReference>
<feature type="region of interest" description="Disordered" evidence="1">
    <location>
        <begin position="574"/>
        <end position="603"/>
    </location>
</feature>
<keyword evidence="3" id="KW-1185">Reference proteome</keyword>
<accession>D8TNC5</accession>
<feature type="compositionally biased region" description="Low complexity" evidence="1">
    <location>
        <begin position="891"/>
        <end position="901"/>
    </location>
</feature>
<feature type="compositionally biased region" description="Gly residues" evidence="1">
    <location>
        <begin position="405"/>
        <end position="427"/>
    </location>
</feature>
<protein>
    <recommendedName>
        <fullName evidence="4">PLATZ transcription factor-domain-containing protein</fullName>
    </recommendedName>
</protein>
<feature type="compositionally biased region" description="Gly residues" evidence="1">
    <location>
        <begin position="136"/>
        <end position="146"/>
    </location>
</feature>
<feature type="region of interest" description="Disordered" evidence="1">
    <location>
        <begin position="346"/>
        <end position="433"/>
    </location>
</feature>
<dbReference type="GeneID" id="9620872"/>
<dbReference type="Proteomes" id="UP000001058">
    <property type="component" value="Unassembled WGS sequence"/>
</dbReference>
<evidence type="ECO:0008006" key="4">
    <source>
        <dbReference type="Google" id="ProtNLM"/>
    </source>
</evidence>
<dbReference type="Pfam" id="PF04640">
    <property type="entry name" value="PLATZ"/>
    <property type="match status" value="1"/>
</dbReference>
<feature type="compositionally biased region" description="Low complexity" evidence="1">
    <location>
        <begin position="372"/>
        <end position="390"/>
    </location>
</feature>
<feature type="region of interest" description="Disordered" evidence="1">
    <location>
        <begin position="91"/>
        <end position="115"/>
    </location>
</feature>
<feature type="region of interest" description="Disordered" evidence="1">
    <location>
        <begin position="787"/>
        <end position="816"/>
    </location>
</feature>
<dbReference type="OrthoDB" id="1908108at2759"/>
<name>D8TNC5_VOLCA</name>
<dbReference type="AlphaFoldDB" id="D8TNC5"/>
<reference evidence="2 3" key="1">
    <citation type="journal article" date="2010" name="Science">
        <title>Genomic analysis of organismal complexity in the multicellular green alga Volvox carteri.</title>
        <authorList>
            <person name="Prochnik S.E."/>
            <person name="Umen J."/>
            <person name="Nedelcu A.M."/>
            <person name="Hallmann A."/>
            <person name="Miller S.M."/>
            <person name="Nishii I."/>
            <person name="Ferris P."/>
            <person name="Kuo A."/>
            <person name="Mitros T."/>
            <person name="Fritz-Laylin L.K."/>
            <person name="Hellsten U."/>
            <person name="Chapman J."/>
            <person name="Simakov O."/>
            <person name="Rensing S.A."/>
            <person name="Terry A."/>
            <person name="Pangilinan J."/>
            <person name="Kapitonov V."/>
            <person name="Jurka J."/>
            <person name="Salamov A."/>
            <person name="Shapiro H."/>
            <person name="Schmutz J."/>
            <person name="Grimwood J."/>
            <person name="Lindquist E."/>
            <person name="Lucas S."/>
            <person name="Grigoriev I.V."/>
            <person name="Schmitt R."/>
            <person name="Kirk D."/>
            <person name="Rokhsar D.S."/>
        </authorList>
    </citation>
    <scope>NUCLEOTIDE SEQUENCE [LARGE SCALE GENOMIC DNA]</scope>
    <source>
        <strain evidence="3">f. Nagariensis / Eve</strain>
    </source>
</reference>
<organism evidence="3">
    <name type="scientific">Volvox carteri f. nagariensis</name>
    <dbReference type="NCBI Taxonomy" id="3068"/>
    <lineage>
        <taxon>Eukaryota</taxon>
        <taxon>Viridiplantae</taxon>
        <taxon>Chlorophyta</taxon>
        <taxon>core chlorophytes</taxon>
        <taxon>Chlorophyceae</taxon>
        <taxon>CS clade</taxon>
        <taxon>Chlamydomonadales</taxon>
        <taxon>Volvocaceae</taxon>
        <taxon>Volvox</taxon>
    </lineage>
</organism>
<feature type="compositionally biased region" description="Gly residues" evidence="1">
    <location>
        <begin position="584"/>
        <end position="600"/>
    </location>
</feature>
<dbReference type="eggNOG" id="KOG0161">
    <property type="taxonomic scope" value="Eukaryota"/>
</dbReference>
<dbReference type="RefSeq" id="XP_002947832.1">
    <property type="nucleotide sequence ID" value="XM_002947786.1"/>
</dbReference>
<dbReference type="KEGG" id="vcn:VOLCADRAFT_88126"/>
<evidence type="ECO:0000313" key="2">
    <source>
        <dbReference type="EMBL" id="EFJ50820.1"/>
    </source>
</evidence>
<feature type="compositionally biased region" description="Basic and acidic residues" evidence="1">
    <location>
        <begin position="92"/>
        <end position="101"/>
    </location>
</feature>
<proteinExistence type="predicted"/>
<feature type="region of interest" description="Disordered" evidence="1">
    <location>
        <begin position="510"/>
        <end position="537"/>
    </location>
</feature>
<dbReference type="InterPro" id="IPR006734">
    <property type="entry name" value="PLATZ"/>
</dbReference>
<feature type="region of interest" description="Disordered" evidence="1">
    <location>
        <begin position="129"/>
        <end position="161"/>
    </location>
</feature>
<dbReference type="InParanoid" id="D8TNC5"/>
<gene>
    <name evidence="2" type="ORF">VOLCADRAFT_88126</name>
</gene>
<sequence>MWWKDNLLPWRLARRGGGFWWCGAARSIYIGSARLFPSTNNGQTASCGSTCPFVGGTRQVAWFSSKAFLHSVKSAPMLHCHTVPCAGHCRSRKDSSHHDSPEMAQQDLPPQNISIPPHHLRIQERLVAKRQSGSNGSRGGGGGGGNNRAQPAASPPSWSLDRGTMRQLVDAAEGLFTPCPQCHEQHRGSRDSHVSFLDVDDPYGRAYCHFCRPVGAGVRVVQVRRNTYHDVVMSYCGLSVPPMGHAAARVAVVRIGDLGKLYDISEIQQYVINNGKVIFLRARPQAPKPGGYTIPTCYYCHRALMEPSSRFCSMECKLNREEGLPPLTLAEIRAAGDNRRVKIPRRLAEQSSSAAHSDREGHSPDCNRKQKSQQQPQQPSCQQQQQLEEPQLWRRRDSSNAFSVGNGGGEEGGGSAAVSGQGPGAGAGAWEDDDGGVSVAVTAAVGGGSWLSSRLAPLTGMVDENSPSAAGAAAAGGTDIPNHRPPRVPQSYGNLHPPPAAALFMEASGRPQRLRQPPKRVSSPAPRIKSGASSAAPSYDSRLQLLAAIGCSDEPSQAAPQRHQPVRRMTTVRANSAPLDGRMPGSGGDGSGGDGSGGGDDAVTAAAGSAAAGERFPPLAPLSGRAVGALPAGIGEYLLSLVRAKYCRLAASAGGEAACDGALEAPEAAAAAAAPLPPRPAPASSLASAFAAAAAEVEAPPPPKPMELDGPEPAVLRPRAMRLLSAGSGPCNARPPLSAGCHSFAGLAPHPQREHTAVGAKRRCASIDLGDAAAAAVVAAAAASAAGGTTLGGGGGQPEVTSPLRRHDNRGAAGAAQAEDLAARMALLSPTRIARFNGFATSSGNAAAAAAAAAGSAAAALGVDPGLGPVVTLMSALLPVRREVAGGGHDSTSASAALSSTPEADGDVDAGAGGDVRRVKPRKSRPRQAAMS</sequence>
<dbReference type="EMBL" id="GL378329">
    <property type="protein sequence ID" value="EFJ50820.1"/>
    <property type="molecule type" value="Genomic_DNA"/>
</dbReference>
<evidence type="ECO:0000313" key="3">
    <source>
        <dbReference type="Proteomes" id="UP000001058"/>
    </source>
</evidence>
<evidence type="ECO:0000256" key="1">
    <source>
        <dbReference type="SAM" id="MobiDB-lite"/>
    </source>
</evidence>
<dbReference type="PANTHER" id="PTHR31065:SF1">
    <property type="entry name" value="OS09G0116050 PROTEIN"/>
    <property type="match status" value="1"/>
</dbReference>
<feature type="region of interest" description="Disordered" evidence="1">
    <location>
        <begin position="886"/>
        <end position="932"/>
    </location>
</feature>
<feature type="region of interest" description="Disordered" evidence="1">
    <location>
        <begin position="467"/>
        <end position="495"/>
    </location>
</feature>
<feature type="compositionally biased region" description="Basic and acidic residues" evidence="1">
    <location>
        <begin position="356"/>
        <end position="368"/>
    </location>
</feature>